<proteinExistence type="predicted"/>
<gene>
    <name evidence="1" type="ORF">ABZ507_23260</name>
</gene>
<evidence type="ECO:0000313" key="2">
    <source>
        <dbReference type="Proteomes" id="UP001550535"/>
    </source>
</evidence>
<comment type="caution">
    <text evidence="1">The sequence shown here is derived from an EMBL/GenBank/DDBJ whole genome shotgun (WGS) entry which is preliminary data.</text>
</comment>
<accession>A0ABV2XFR6</accession>
<reference evidence="1 2" key="1">
    <citation type="submission" date="2024-06" db="EMBL/GenBank/DDBJ databases">
        <title>The Natural Products Discovery Center: Release of the First 8490 Sequenced Strains for Exploring Actinobacteria Biosynthetic Diversity.</title>
        <authorList>
            <person name="Kalkreuter E."/>
            <person name="Kautsar S.A."/>
            <person name="Yang D."/>
            <person name="Bader C.D."/>
            <person name="Teijaro C.N."/>
            <person name="Fluegel L."/>
            <person name="Davis C.M."/>
            <person name="Simpson J.R."/>
            <person name="Lauterbach L."/>
            <person name="Steele A.D."/>
            <person name="Gui C."/>
            <person name="Meng S."/>
            <person name="Li G."/>
            <person name="Viehrig K."/>
            <person name="Ye F."/>
            <person name="Su P."/>
            <person name="Kiefer A.F."/>
            <person name="Nichols A."/>
            <person name="Cepeda A.J."/>
            <person name="Yan W."/>
            <person name="Fan B."/>
            <person name="Jiang Y."/>
            <person name="Adhikari A."/>
            <person name="Zheng C.-J."/>
            <person name="Schuster L."/>
            <person name="Cowan T.M."/>
            <person name="Smanski M.J."/>
            <person name="Chevrette M.G."/>
            <person name="De Carvalho L.P.S."/>
            <person name="Shen B."/>
        </authorList>
    </citation>
    <scope>NUCLEOTIDE SEQUENCE [LARGE SCALE GENOMIC DNA]</scope>
    <source>
        <strain evidence="1 2">NPDC019434</strain>
    </source>
</reference>
<name>A0ABV2XFR6_9NOCA</name>
<organism evidence="1 2">
    <name type="scientific">Nocardia niwae</name>
    <dbReference type="NCBI Taxonomy" id="626084"/>
    <lineage>
        <taxon>Bacteria</taxon>
        <taxon>Bacillati</taxon>
        <taxon>Actinomycetota</taxon>
        <taxon>Actinomycetes</taxon>
        <taxon>Mycobacteriales</taxon>
        <taxon>Nocardiaceae</taxon>
        <taxon>Nocardia</taxon>
    </lineage>
</organism>
<dbReference type="EMBL" id="JBEYBR010000066">
    <property type="protein sequence ID" value="MEU2124735.1"/>
    <property type="molecule type" value="Genomic_DNA"/>
</dbReference>
<keyword evidence="2" id="KW-1185">Reference proteome</keyword>
<dbReference type="Proteomes" id="UP001550535">
    <property type="component" value="Unassembled WGS sequence"/>
</dbReference>
<dbReference type="RefSeq" id="WP_357802367.1">
    <property type="nucleotide sequence ID" value="NZ_JBEYBM010000002.1"/>
</dbReference>
<protein>
    <submittedName>
        <fullName evidence="1">Uncharacterized protein</fullName>
    </submittedName>
</protein>
<evidence type="ECO:0000313" key="1">
    <source>
        <dbReference type="EMBL" id="MEU2124735.1"/>
    </source>
</evidence>
<sequence length="66" mass="7367">MASTTLAGYQDAGGSLLIYIGQPRGERTAGSAFFDTLEAGWVLLDQDPDYVSWRKLGDRAQCWQRR</sequence>